<dbReference type="PROSITE" id="PS51257">
    <property type="entry name" value="PROKAR_LIPOPROTEIN"/>
    <property type="match status" value="1"/>
</dbReference>
<gene>
    <name evidence="2" type="ORF">NCTC11466_04399</name>
</gene>
<evidence type="ECO:0000313" key="3">
    <source>
        <dbReference type="Proteomes" id="UP000274122"/>
    </source>
</evidence>
<dbReference type="Proteomes" id="UP000274122">
    <property type="component" value="Chromosome"/>
</dbReference>
<evidence type="ECO:0000256" key="1">
    <source>
        <dbReference type="SAM" id="SignalP"/>
    </source>
</evidence>
<keyword evidence="1" id="KW-0732">Signal</keyword>
<dbReference type="AlphaFoldDB" id="A0A3S4MIT1"/>
<evidence type="ECO:0000313" key="2">
    <source>
        <dbReference type="EMBL" id="VEC01730.1"/>
    </source>
</evidence>
<evidence type="ECO:0008006" key="4">
    <source>
        <dbReference type="Google" id="ProtNLM"/>
    </source>
</evidence>
<accession>A0A3S4MIT1</accession>
<feature type="chain" id="PRO_5018605746" description="Lipoprotein" evidence="1">
    <location>
        <begin position="20"/>
        <end position="93"/>
    </location>
</feature>
<organism evidence="2 3">
    <name type="scientific">Cedecea lapagei</name>
    <dbReference type="NCBI Taxonomy" id="158823"/>
    <lineage>
        <taxon>Bacteria</taxon>
        <taxon>Pseudomonadati</taxon>
        <taxon>Pseudomonadota</taxon>
        <taxon>Gammaproteobacteria</taxon>
        <taxon>Enterobacterales</taxon>
        <taxon>Enterobacteriaceae</taxon>
        <taxon>Cedecea</taxon>
    </lineage>
</organism>
<name>A0A3S4MIT1_9ENTR</name>
<dbReference type="EMBL" id="LR134201">
    <property type="protein sequence ID" value="VEC01730.1"/>
    <property type="molecule type" value="Genomic_DNA"/>
</dbReference>
<feature type="signal peptide" evidence="1">
    <location>
        <begin position="1"/>
        <end position="19"/>
    </location>
</feature>
<keyword evidence="3" id="KW-1185">Reference proteome</keyword>
<dbReference type="RefSeq" id="WP_232012261.1">
    <property type="nucleotide sequence ID" value="NZ_LR134201.1"/>
</dbReference>
<sequence length="93" mass="10668">MNKSLIFCSLFFLVSCAQAADKYPKDVTEFLINADDCQHLSGEWDSDLPKGQQKDIEKQVNVICGKAKAQQDALRTRYHHEKSILDVINEYDF</sequence>
<reference evidence="2 3" key="1">
    <citation type="submission" date="2018-12" db="EMBL/GenBank/DDBJ databases">
        <authorList>
            <consortium name="Pathogen Informatics"/>
        </authorList>
    </citation>
    <scope>NUCLEOTIDE SEQUENCE [LARGE SCALE GENOMIC DNA]</scope>
    <source>
        <strain evidence="2 3">NCTC11466</strain>
    </source>
</reference>
<dbReference type="KEGG" id="clap:NCTC11466_04399"/>
<proteinExistence type="predicted"/>
<protein>
    <recommendedName>
        <fullName evidence="4">Lipoprotein</fullName>
    </recommendedName>
</protein>